<feature type="domain" description="PA" evidence="3">
    <location>
        <begin position="60"/>
        <end position="155"/>
    </location>
</feature>
<reference evidence="4 5" key="1">
    <citation type="submission" date="2020-08" db="EMBL/GenBank/DDBJ databases">
        <authorList>
            <person name="Hejnol A."/>
        </authorList>
    </citation>
    <scope>NUCLEOTIDE SEQUENCE [LARGE SCALE GENOMIC DNA]</scope>
</reference>
<dbReference type="PANTHER" id="PTHR22702:SF1">
    <property type="entry name" value="PROTEASE-ASSOCIATED DOMAIN-CONTAINING PROTEIN 1"/>
    <property type="match status" value="1"/>
</dbReference>
<dbReference type="EMBL" id="CAJFCJ010000001">
    <property type="protein sequence ID" value="CAD5111363.1"/>
    <property type="molecule type" value="Genomic_DNA"/>
</dbReference>
<dbReference type="Gene3D" id="3.50.30.30">
    <property type="match status" value="1"/>
</dbReference>
<comment type="caution">
    <text evidence="4">The sequence shown here is derived from an EMBL/GenBank/DDBJ whole genome shotgun (WGS) entry which is preliminary data.</text>
</comment>
<evidence type="ECO:0000256" key="2">
    <source>
        <dbReference type="ARBA" id="ARBA00023180"/>
    </source>
</evidence>
<evidence type="ECO:0000259" key="3">
    <source>
        <dbReference type="Pfam" id="PF02225"/>
    </source>
</evidence>
<evidence type="ECO:0000313" key="4">
    <source>
        <dbReference type="EMBL" id="CAD5111363.1"/>
    </source>
</evidence>
<organism evidence="4 5">
    <name type="scientific">Dimorphilus gyrociliatus</name>
    <dbReference type="NCBI Taxonomy" id="2664684"/>
    <lineage>
        <taxon>Eukaryota</taxon>
        <taxon>Metazoa</taxon>
        <taxon>Spiralia</taxon>
        <taxon>Lophotrochozoa</taxon>
        <taxon>Annelida</taxon>
        <taxon>Polychaeta</taxon>
        <taxon>Polychaeta incertae sedis</taxon>
        <taxon>Dinophilidae</taxon>
        <taxon>Dimorphilus</taxon>
    </lineage>
</organism>
<keyword evidence="1" id="KW-0732">Signal</keyword>
<name>A0A7I8V765_9ANNE</name>
<evidence type="ECO:0000313" key="5">
    <source>
        <dbReference type="Proteomes" id="UP000549394"/>
    </source>
</evidence>
<dbReference type="PANTHER" id="PTHR22702">
    <property type="entry name" value="PROTEASE-ASSOCIATED DOMAIN-CONTAINING PROTEIN"/>
    <property type="match status" value="1"/>
</dbReference>
<evidence type="ECO:0000256" key="1">
    <source>
        <dbReference type="ARBA" id="ARBA00022729"/>
    </source>
</evidence>
<keyword evidence="5" id="KW-1185">Reference proteome</keyword>
<protein>
    <submittedName>
        <fullName evidence="4">DgyrCDS679</fullName>
    </submittedName>
</protein>
<dbReference type="SUPFAM" id="SSF52025">
    <property type="entry name" value="PA domain"/>
    <property type="match status" value="1"/>
</dbReference>
<gene>
    <name evidence="4" type="ORF">DGYR_LOCUS672</name>
</gene>
<dbReference type="Proteomes" id="UP000549394">
    <property type="component" value="Unassembled WGS sequence"/>
</dbReference>
<dbReference type="AlphaFoldDB" id="A0A7I8V765"/>
<dbReference type="Pfam" id="PF02225">
    <property type="entry name" value="PA"/>
    <property type="match status" value="1"/>
</dbReference>
<dbReference type="OrthoDB" id="206201at2759"/>
<sequence length="371" mass="39980">MKMNSLLVKASFYCFAFQFFFANGAYRRTVTIHNGNIILEARPAEFGFGFGEDTKFTGIAVKSIPENGCDMYHNPSAVRGNVAIVRRGGCFFSSKALFAQLSGAIAVVILDNLNPGSIGAFSGFFATKTMAANSCVRDNDIIIPVAGLDKNDAYTLTTKMDLGSTVITVSANAFLSAVDDSCSSSSSCKGNPKAMKCSFGVCVCLTGFERVLNNGTWICNQSQEIDWSGSCSYKTFGSSCDEGDVCNGFPSVVCISGRCSNSETPIFTTELPTTQATPDIQKWNCSNSYYSDGLVRCIHLTRLKGEVFPTPSGSADKVEIYRNKGHCSTKCMNSNSCIGIALFQGKCSILKDNTNLNTLKIAGWKLYSIKN</sequence>
<dbReference type="InterPro" id="IPR046450">
    <property type="entry name" value="PA_dom_sf"/>
</dbReference>
<dbReference type="InterPro" id="IPR003137">
    <property type="entry name" value="PA_domain"/>
</dbReference>
<keyword evidence="2" id="KW-0325">Glycoprotein</keyword>
<proteinExistence type="predicted"/>
<accession>A0A7I8V765</accession>